<dbReference type="InterPro" id="IPR029787">
    <property type="entry name" value="Nucleotide_cyclase"/>
</dbReference>
<evidence type="ECO:0000313" key="4">
    <source>
        <dbReference type="EMBL" id="TZF88953.1"/>
    </source>
</evidence>
<feature type="domain" description="GGDEF" evidence="3">
    <location>
        <begin position="414"/>
        <end position="523"/>
    </location>
</feature>
<dbReference type="SMART" id="SM00091">
    <property type="entry name" value="PAS"/>
    <property type="match status" value="3"/>
</dbReference>
<evidence type="ECO:0000259" key="3">
    <source>
        <dbReference type="PROSITE" id="PS50887"/>
    </source>
</evidence>
<dbReference type="InterPro" id="IPR000014">
    <property type="entry name" value="PAS"/>
</dbReference>
<dbReference type="NCBIfam" id="TIGR00229">
    <property type="entry name" value="sensory_box"/>
    <property type="match status" value="2"/>
</dbReference>
<dbReference type="NCBIfam" id="TIGR00254">
    <property type="entry name" value="GGDEF"/>
    <property type="match status" value="1"/>
</dbReference>
<dbReference type="InterPro" id="IPR013656">
    <property type="entry name" value="PAS_4"/>
</dbReference>
<reference evidence="4 5" key="1">
    <citation type="submission" date="2019-08" db="EMBL/GenBank/DDBJ databases">
        <title>Draft genome sequence of Lysobacter sp. UKS-15.</title>
        <authorList>
            <person name="Im W.-T."/>
        </authorList>
    </citation>
    <scope>NUCLEOTIDE SEQUENCE [LARGE SCALE GENOMIC DNA]</scope>
    <source>
        <strain evidence="4 5">UKS-15</strain>
    </source>
</reference>
<feature type="domain" description="PAS" evidence="1">
    <location>
        <begin position="254"/>
        <end position="313"/>
    </location>
</feature>
<dbReference type="Gene3D" id="3.30.450.20">
    <property type="entry name" value="PAS domain"/>
    <property type="match status" value="3"/>
</dbReference>
<dbReference type="OrthoDB" id="9804951at2"/>
<evidence type="ECO:0000313" key="5">
    <source>
        <dbReference type="Proteomes" id="UP000323164"/>
    </source>
</evidence>
<name>A0A5D8Z4C6_9GAMM</name>
<dbReference type="PANTHER" id="PTHR44757">
    <property type="entry name" value="DIGUANYLATE CYCLASE DGCP"/>
    <property type="match status" value="1"/>
</dbReference>
<feature type="domain" description="PAS" evidence="1">
    <location>
        <begin position="20"/>
        <end position="83"/>
    </location>
</feature>
<dbReference type="SUPFAM" id="SSF55073">
    <property type="entry name" value="Nucleotide cyclase"/>
    <property type="match status" value="1"/>
</dbReference>
<dbReference type="PROSITE" id="PS50113">
    <property type="entry name" value="PAC"/>
    <property type="match status" value="1"/>
</dbReference>
<dbReference type="Proteomes" id="UP000323164">
    <property type="component" value="Unassembled WGS sequence"/>
</dbReference>
<dbReference type="InterPro" id="IPR000700">
    <property type="entry name" value="PAS-assoc_C"/>
</dbReference>
<evidence type="ECO:0000259" key="2">
    <source>
        <dbReference type="PROSITE" id="PS50113"/>
    </source>
</evidence>
<organism evidence="4 5">
    <name type="scientific">Cognatilysobacter lacus</name>
    <dbReference type="NCBI Taxonomy" id="1643323"/>
    <lineage>
        <taxon>Bacteria</taxon>
        <taxon>Pseudomonadati</taxon>
        <taxon>Pseudomonadota</taxon>
        <taxon>Gammaproteobacteria</taxon>
        <taxon>Lysobacterales</taxon>
        <taxon>Lysobacteraceae</taxon>
        <taxon>Cognatilysobacter</taxon>
    </lineage>
</organism>
<dbReference type="InterPro" id="IPR035965">
    <property type="entry name" value="PAS-like_dom_sf"/>
</dbReference>
<dbReference type="Pfam" id="PF08447">
    <property type="entry name" value="PAS_3"/>
    <property type="match status" value="1"/>
</dbReference>
<dbReference type="PROSITE" id="PS50112">
    <property type="entry name" value="PAS"/>
    <property type="match status" value="2"/>
</dbReference>
<dbReference type="EMBL" id="VTRV01000093">
    <property type="protein sequence ID" value="TZF88953.1"/>
    <property type="molecule type" value="Genomic_DNA"/>
</dbReference>
<dbReference type="PROSITE" id="PS50887">
    <property type="entry name" value="GGDEF"/>
    <property type="match status" value="1"/>
</dbReference>
<dbReference type="InterPro" id="IPR000160">
    <property type="entry name" value="GGDEF_dom"/>
</dbReference>
<dbReference type="Pfam" id="PF00990">
    <property type="entry name" value="GGDEF"/>
    <property type="match status" value="1"/>
</dbReference>
<dbReference type="InterPro" id="IPR013655">
    <property type="entry name" value="PAS_fold_3"/>
</dbReference>
<accession>A0A5D8Z4C6</accession>
<dbReference type="SUPFAM" id="SSF55785">
    <property type="entry name" value="PYP-like sensor domain (PAS domain)"/>
    <property type="match status" value="3"/>
</dbReference>
<dbReference type="AlphaFoldDB" id="A0A5D8Z4C6"/>
<evidence type="ECO:0000259" key="1">
    <source>
        <dbReference type="PROSITE" id="PS50112"/>
    </source>
</evidence>
<feature type="domain" description="PAC" evidence="2">
    <location>
        <begin position="326"/>
        <end position="382"/>
    </location>
</feature>
<dbReference type="Gene3D" id="3.30.70.270">
    <property type="match status" value="1"/>
</dbReference>
<dbReference type="SMART" id="SM00267">
    <property type="entry name" value="GGDEF"/>
    <property type="match status" value="1"/>
</dbReference>
<comment type="caution">
    <text evidence="4">The sequence shown here is derived from an EMBL/GenBank/DDBJ whole genome shotgun (WGS) entry which is preliminary data.</text>
</comment>
<proteinExistence type="predicted"/>
<dbReference type="InterPro" id="IPR052155">
    <property type="entry name" value="Biofilm_reg_signaling"/>
</dbReference>
<dbReference type="Pfam" id="PF13426">
    <property type="entry name" value="PAS_9"/>
    <property type="match status" value="1"/>
</dbReference>
<dbReference type="InterPro" id="IPR001610">
    <property type="entry name" value="PAC"/>
</dbReference>
<dbReference type="PANTHER" id="PTHR44757:SF2">
    <property type="entry name" value="BIOFILM ARCHITECTURE MAINTENANCE PROTEIN MBAA"/>
    <property type="match status" value="1"/>
</dbReference>
<sequence length="523" mass="57355">MANRGRRAKGDTVAQDFDGFDANPVPMFVFDMETLCIVAANPAAAELYGWPQAEMRGLSVLELRPPGDREKLLAHLRLPAAERPTRGIWVHRHRGGTRMHVEVRAADVAYGGRAARLVVARDVSESELTNARVHLIAQAMSDAAYDCDVLSGDLWFSDGFATNFGFTADTVPTTLDQWAALVHPDERVGVHGSLDAAIAGGASSWVEEYCFQRGDGTYTEVLDRGYIQRDGHGTAARMVGGMIDRRPQRLLSPRLRLFERAVEASTSGILIADAGRPAFPIAYANPAFEHITGYRADEVEGRAFDFLQAFDPQQAGAAVVRDALQAMTDVQVSSQGTRRDGSAFWYEYRITPMRDSDGRVSHLLGVITDTSERQRHAQQLQWRSTHDVLTRLPNRHLILEHLAEVVQRARTDGGRVSVLIVDLDGFKLVNDGLGHAAGDRVLCEIALRLHHMLGPRTLIGRSVGDEFVIIVEGDDDMLAEYVASGVHAALIEPVEGDARACKLTASVGYSHFSKRTRVAPKAC</sequence>
<dbReference type="CDD" id="cd01949">
    <property type="entry name" value="GGDEF"/>
    <property type="match status" value="1"/>
</dbReference>
<protein>
    <submittedName>
        <fullName evidence="4">PAS domain S-box protein</fullName>
    </submittedName>
</protein>
<dbReference type="SMART" id="SM00086">
    <property type="entry name" value="PAC"/>
    <property type="match status" value="3"/>
</dbReference>
<gene>
    <name evidence="4" type="ORF">FW784_09250</name>
</gene>
<keyword evidence="5" id="KW-1185">Reference proteome</keyword>
<dbReference type="InterPro" id="IPR043128">
    <property type="entry name" value="Rev_trsase/Diguanyl_cyclase"/>
</dbReference>
<dbReference type="CDD" id="cd00130">
    <property type="entry name" value="PAS"/>
    <property type="match status" value="2"/>
</dbReference>
<dbReference type="Pfam" id="PF08448">
    <property type="entry name" value="PAS_4"/>
    <property type="match status" value="1"/>
</dbReference>